<dbReference type="KEGG" id="pma:Pro_1399"/>
<dbReference type="OrthoDB" id="559479at2"/>
<dbReference type="HOGENOM" id="CLU_2047585_0_0_3"/>
<keyword evidence="1" id="KW-0472">Membrane</keyword>
<protein>
    <submittedName>
        <fullName evidence="2">Uncharacterized protein</fullName>
    </submittedName>
</protein>
<gene>
    <name evidence="2" type="ordered locus">Pro_1399</name>
</gene>
<accession>Q7VAQ8</accession>
<dbReference type="EMBL" id="AE017126">
    <property type="protein sequence ID" value="AAQ00443.1"/>
    <property type="molecule type" value="Genomic_DNA"/>
</dbReference>
<keyword evidence="1" id="KW-0812">Transmembrane</keyword>
<dbReference type="EnsemblBacteria" id="AAQ00443">
    <property type="protein sequence ID" value="AAQ00443"/>
    <property type="gene ID" value="Pro_1399"/>
</dbReference>
<feature type="transmembrane region" description="Helical" evidence="1">
    <location>
        <begin position="12"/>
        <end position="32"/>
    </location>
</feature>
<sequence length="120" mass="13818">MMKYSNTSLNKYLGINFLLISTFIIIISSLLFDEIQAGTIQAIQSLSYQCFHSDSKDRCKIALDEVEELKLLARSKEYYACETRLLGLESRLIMAMFKMKKGRIYKENLKDLKIACSSLN</sequence>
<dbReference type="AlphaFoldDB" id="Q7VAQ8"/>
<dbReference type="STRING" id="167539.Pro_1399"/>
<keyword evidence="3" id="KW-1185">Reference proteome</keyword>
<evidence type="ECO:0000313" key="2">
    <source>
        <dbReference type="EMBL" id="AAQ00443.1"/>
    </source>
</evidence>
<organism evidence="2 3">
    <name type="scientific">Prochlorococcus marinus (strain SARG / CCMP1375 / SS120)</name>
    <dbReference type="NCBI Taxonomy" id="167539"/>
    <lineage>
        <taxon>Bacteria</taxon>
        <taxon>Bacillati</taxon>
        <taxon>Cyanobacteriota</taxon>
        <taxon>Cyanophyceae</taxon>
        <taxon>Synechococcales</taxon>
        <taxon>Prochlorococcaceae</taxon>
        <taxon>Prochlorococcus</taxon>
    </lineage>
</organism>
<dbReference type="eggNOG" id="ENOG5031ZYK">
    <property type="taxonomic scope" value="Bacteria"/>
</dbReference>
<name>Q7VAQ8_PROMA</name>
<proteinExistence type="predicted"/>
<dbReference type="Proteomes" id="UP000001420">
    <property type="component" value="Chromosome"/>
</dbReference>
<keyword evidence="1" id="KW-1133">Transmembrane helix</keyword>
<dbReference type="PATRIC" id="fig|167539.5.peg.1465"/>
<reference evidence="2 3" key="1">
    <citation type="journal article" date="2003" name="Proc. Natl. Acad. Sci. U.S.A.">
        <title>Genome sequence of the cyanobacterium Prochlorococcus marinus SS120, a nearly minimal oxyphototrophic genome.</title>
        <authorList>
            <person name="Dufresne A."/>
            <person name="Salanoubat M."/>
            <person name="Partensky F."/>
            <person name="Artiguenave F."/>
            <person name="Axmann I.M."/>
            <person name="Barbe V."/>
            <person name="Duprat S."/>
            <person name="Galperin M.Y."/>
            <person name="Koonin E.V."/>
            <person name="Le Gall F."/>
            <person name="Makarova K.S."/>
            <person name="Ostrowski M."/>
            <person name="Oztas S."/>
            <person name="Robert C."/>
            <person name="Rogozin I.B."/>
            <person name="Scanlan D.J."/>
            <person name="Tandeau de Marsac N."/>
            <person name="Weissenbach J."/>
            <person name="Wincker P."/>
            <person name="Wolf Y.I."/>
            <person name="Hess W.R."/>
        </authorList>
    </citation>
    <scope>NUCLEOTIDE SEQUENCE [LARGE SCALE GENOMIC DNA]</scope>
    <source>
        <strain evidence="3">SARG / CCMP1375 / SS120</strain>
    </source>
</reference>
<evidence type="ECO:0000256" key="1">
    <source>
        <dbReference type="SAM" id="Phobius"/>
    </source>
</evidence>
<evidence type="ECO:0000313" key="3">
    <source>
        <dbReference type="Proteomes" id="UP000001420"/>
    </source>
</evidence>